<protein>
    <submittedName>
        <fullName evidence="2">Uncharacterized protein</fullName>
    </submittedName>
</protein>
<dbReference type="Proteomes" id="UP001465976">
    <property type="component" value="Unassembled WGS sequence"/>
</dbReference>
<reference evidence="2 3" key="1">
    <citation type="submission" date="2024-02" db="EMBL/GenBank/DDBJ databases">
        <title>A draft genome for the cacao thread blight pathogen Marasmius crinis-equi.</title>
        <authorList>
            <person name="Cohen S.P."/>
            <person name="Baruah I.K."/>
            <person name="Amoako-Attah I."/>
            <person name="Bukari Y."/>
            <person name="Meinhardt L.W."/>
            <person name="Bailey B.A."/>
        </authorList>
    </citation>
    <scope>NUCLEOTIDE SEQUENCE [LARGE SCALE GENOMIC DNA]</scope>
    <source>
        <strain evidence="2 3">GH-76</strain>
    </source>
</reference>
<keyword evidence="3" id="KW-1185">Reference proteome</keyword>
<feature type="compositionally biased region" description="Basic and acidic residues" evidence="1">
    <location>
        <begin position="295"/>
        <end position="306"/>
    </location>
</feature>
<dbReference type="EMBL" id="JBAHYK010000340">
    <property type="protein sequence ID" value="KAL0575069.1"/>
    <property type="molecule type" value="Genomic_DNA"/>
</dbReference>
<feature type="compositionally biased region" description="Polar residues" evidence="1">
    <location>
        <begin position="73"/>
        <end position="88"/>
    </location>
</feature>
<comment type="caution">
    <text evidence="2">The sequence shown here is derived from an EMBL/GenBank/DDBJ whole genome shotgun (WGS) entry which is preliminary data.</text>
</comment>
<organism evidence="2 3">
    <name type="scientific">Marasmius crinis-equi</name>
    <dbReference type="NCBI Taxonomy" id="585013"/>
    <lineage>
        <taxon>Eukaryota</taxon>
        <taxon>Fungi</taxon>
        <taxon>Dikarya</taxon>
        <taxon>Basidiomycota</taxon>
        <taxon>Agaricomycotina</taxon>
        <taxon>Agaricomycetes</taxon>
        <taxon>Agaricomycetidae</taxon>
        <taxon>Agaricales</taxon>
        <taxon>Marasmiineae</taxon>
        <taxon>Marasmiaceae</taxon>
        <taxon>Marasmius</taxon>
    </lineage>
</organism>
<name>A0ABR3FI66_9AGAR</name>
<feature type="compositionally biased region" description="Basic and acidic residues" evidence="1">
    <location>
        <begin position="91"/>
        <end position="102"/>
    </location>
</feature>
<evidence type="ECO:0000313" key="2">
    <source>
        <dbReference type="EMBL" id="KAL0575069.1"/>
    </source>
</evidence>
<evidence type="ECO:0000313" key="3">
    <source>
        <dbReference type="Proteomes" id="UP001465976"/>
    </source>
</evidence>
<feature type="compositionally biased region" description="Low complexity" evidence="1">
    <location>
        <begin position="238"/>
        <end position="247"/>
    </location>
</feature>
<proteinExistence type="predicted"/>
<feature type="compositionally biased region" description="Low complexity" evidence="1">
    <location>
        <begin position="13"/>
        <end position="27"/>
    </location>
</feature>
<feature type="compositionally biased region" description="Low complexity" evidence="1">
    <location>
        <begin position="482"/>
        <end position="493"/>
    </location>
</feature>
<feature type="compositionally biased region" description="Acidic residues" evidence="1">
    <location>
        <begin position="248"/>
        <end position="265"/>
    </location>
</feature>
<evidence type="ECO:0000256" key="1">
    <source>
        <dbReference type="SAM" id="MobiDB-lite"/>
    </source>
</evidence>
<feature type="region of interest" description="Disordered" evidence="1">
    <location>
        <begin position="633"/>
        <end position="664"/>
    </location>
</feature>
<feature type="compositionally biased region" description="Polar residues" evidence="1">
    <location>
        <begin position="550"/>
        <end position="569"/>
    </location>
</feature>
<feature type="non-terminal residue" evidence="2">
    <location>
        <position position="1"/>
    </location>
</feature>
<sequence>PSASEAGPEEEPAVGSVASKKNATTAKSKFKTDKTKSAGDLASGNGTPQSALPLLNASLSIGTAKNDKKRRQSVSGTPGLSLNLSAMIQETVRRKQQERSEQEASSASPVAPIPAPEPISKGKGKGKGKGKELEAPPSKPPAPKKVPTKQVQEPESSDSDDDSIKALQQAARKPYLRQQGRPSTVDADLEEVMRGPSARRLTIDNMMRAEVASQKADQGVVLEEEDTSDATRRRKSKSATARAGASDSEAEGGIGDDDEDEDDSTKEDATTFNDASQPPVVHDTLAANETSEESPMIKKSIEKEDGVSNDGASSQSATEPDDESEHGTHAIVAEATRPIEPPVNGEESPDGLVNARETTPSFHDLDNEADPIESPAGSPGREASPIEPPHNSPVKSRMRKRGATASLPVIPAPLPPVTRGRGKAANSQPVSVRELAVRESVVRMTRNRSKLINDTPIRKIASPAPTPEPPSDEEKTPKPKPSSKSQVSPGQPSHESDHTEDQGWTTLNVSSPTEPESSFMKIDQLQSSPEPDNDTPLFIPSETQPGFPYSQYQDLQTQNVVVDSESPNDSQDEEEVMVSVTQKKRRTSMASAYRSLTQIASQPRTRMYTPPVIPSTAPQVKAVTSKDLYGIAANAYGDDSDSDSGSEVEKSHIPKSRRAGKQVS</sequence>
<feature type="compositionally biased region" description="Polar residues" evidence="1">
    <location>
        <begin position="502"/>
        <end position="516"/>
    </location>
</feature>
<feature type="region of interest" description="Disordered" evidence="1">
    <location>
        <begin position="1"/>
        <end position="590"/>
    </location>
</feature>
<feature type="compositionally biased region" description="Basic residues" evidence="1">
    <location>
        <begin position="653"/>
        <end position="664"/>
    </location>
</feature>
<accession>A0ABR3FI66</accession>
<gene>
    <name evidence="2" type="ORF">V5O48_006914</name>
</gene>